<evidence type="ECO:0000256" key="3">
    <source>
        <dbReference type="ARBA" id="ARBA00022448"/>
    </source>
</evidence>
<comment type="subcellular location">
    <subcellularLocation>
        <location evidence="1">Mitochondrion inner membrane</location>
        <topology evidence="1">Multi-pass membrane protein</topology>
    </subcellularLocation>
</comment>
<dbReference type="Proteomes" id="UP000063063">
    <property type="component" value="Chromosome 21"/>
</dbReference>
<keyword evidence="13" id="KW-0407">Ion channel</keyword>
<gene>
    <name evidence="17" type="ORF">LPMP_210380</name>
</gene>
<dbReference type="GeneID" id="22574860"/>
<dbReference type="PANTHER" id="PTHR13462:SF10">
    <property type="entry name" value="CALCIUM UNIPORTER PROTEIN, MITOCHONDRIAL"/>
    <property type="match status" value="1"/>
</dbReference>
<dbReference type="InterPro" id="IPR006769">
    <property type="entry name" value="MCU_C"/>
</dbReference>
<dbReference type="GO" id="GO:0015292">
    <property type="term" value="F:uniporter activity"/>
    <property type="evidence" value="ECO:0007669"/>
    <property type="project" value="TreeGrafter"/>
</dbReference>
<evidence type="ECO:0000256" key="11">
    <source>
        <dbReference type="ARBA" id="ARBA00023128"/>
    </source>
</evidence>
<keyword evidence="6 15" id="KW-0812">Transmembrane</keyword>
<evidence type="ECO:0000256" key="1">
    <source>
        <dbReference type="ARBA" id="ARBA00004448"/>
    </source>
</evidence>
<keyword evidence="8" id="KW-0106">Calcium</keyword>
<evidence type="ECO:0000256" key="15">
    <source>
        <dbReference type="SAM" id="Phobius"/>
    </source>
</evidence>
<dbReference type="PANTHER" id="PTHR13462">
    <property type="entry name" value="CALCIUM UNIPORTER PROTEIN, MITOCHONDRIAL"/>
    <property type="match status" value="1"/>
</dbReference>
<keyword evidence="7" id="KW-0999">Mitochondrion inner membrane</keyword>
<dbReference type="GO" id="GO:0005262">
    <property type="term" value="F:calcium channel activity"/>
    <property type="evidence" value="ECO:0007669"/>
    <property type="project" value="UniProtKB-KW"/>
</dbReference>
<evidence type="ECO:0000256" key="4">
    <source>
        <dbReference type="ARBA" id="ARBA00022568"/>
    </source>
</evidence>
<dbReference type="RefSeq" id="XP_010698826.1">
    <property type="nucleotide sequence ID" value="XM_010700524.1"/>
</dbReference>
<dbReference type="Pfam" id="PF04678">
    <property type="entry name" value="MCU"/>
    <property type="match status" value="1"/>
</dbReference>
<keyword evidence="9 15" id="KW-1133">Transmembrane helix</keyword>
<dbReference type="VEuPathDB" id="TriTrypDB:LPMP_210380"/>
<name>A0A088RSC2_LEIPA</name>
<evidence type="ECO:0000259" key="16">
    <source>
        <dbReference type="Pfam" id="PF04678"/>
    </source>
</evidence>
<protein>
    <recommendedName>
        <fullName evidence="16">Calcium uniporter protein C-terminal domain-containing protein</fullName>
    </recommendedName>
</protein>
<evidence type="ECO:0000256" key="9">
    <source>
        <dbReference type="ARBA" id="ARBA00022989"/>
    </source>
</evidence>
<keyword evidence="5" id="KW-0107">Calcium channel</keyword>
<dbReference type="GO" id="GO:0036444">
    <property type="term" value="P:calcium import into the mitochondrion"/>
    <property type="evidence" value="ECO:0007669"/>
    <property type="project" value="TreeGrafter"/>
</dbReference>
<dbReference type="OrthoDB" id="278338at2759"/>
<sequence length="222" mass="25293">MLPLELLRYRNSLLLSAAAAPLSRRCIHSSALAKETASTRATTLPTTFIMSCRFLMTAAAANDSSSAHSSPRNASIDVSQLRGVRETLKKTLAAKRQQLDAMEHIKVECAKIAYHYPDVFMKQLFAFLVLQAVVLFDWTYVHFGWNFVEPITYLLGYSATWIAIAWYGAMQHEFGYEALRRALHDAKWDRLCKARQFDQKAYEALRAEVKKLDKVVRSLEEL</sequence>
<comment type="catalytic activity">
    <reaction evidence="14">
        <text>Ca(2+)(in) = Ca(2+)(out)</text>
        <dbReference type="Rhea" id="RHEA:29671"/>
        <dbReference type="ChEBI" id="CHEBI:29108"/>
    </reaction>
</comment>
<evidence type="ECO:0000256" key="10">
    <source>
        <dbReference type="ARBA" id="ARBA00023065"/>
    </source>
</evidence>
<dbReference type="GO" id="GO:0051560">
    <property type="term" value="P:mitochondrial calcium ion homeostasis"/>
    <property type="evidence" value="ECO:0007669"/>
    <property type="project" value="InterPro"/>
</dbReference>
<keyword evidence="4" id="KW-0109">Calcium transport</keyword>
<evidence type="ECO:0000256" key="7">
    <source>
        <dbReference type="ARBA" id="ARBA00022792"/>
    </source>
</evidence>
<evidence type="ECO:0000256" key="14">
    <source>
        <dbReference type="ARBA" id="ARBA00036634"/>
    </source>
</evidence>
<feature type="transmembrane region" description="Helical" evidence="15">
    <location>
        <begin position="151"/>
        <end position="170"/>
    </location>
</feature>
<keyword evidence="18" id="KW-1185">Reference proteome</keyword>
<keyword evidence="12 15" id="KW-0472">Membrane</keyword>
<dbReference type="KEGG" id="lpan:LPMP_210380"/>
<feature type="domain" description="Calcium uniporter protein C-terminal" evidence="16">
    <location>
        <begin position="84"/>
        <end position="205"/>
    </location>
</feature>
<evidence type="ECO:0000256" key="8">
    <source>
        <dbReference type="ARBA" id="ARBA00022837"/>
    </source>
</evidence>
<evidence type="ECO:0000256" key="13">
    <source>
        <dbReference type="ARBA" id="ARBA00023303"/>
    </source>
</evidence>
<evidence type="ECO:0000256" key="5">
    <source>
        <dbReference type="ARBA" id="ARBA00022673"/>
    </source>
</evidence>
<evidence type="ECO:0000313" key="17">
    <source>
        <dbReference type="EMBL" id="AIN98119.1"/>
    </source>
</evidence>
<keyword evidence="11" id="KW-0496">Mitochondrion</keyword>
<dbReference type="VEuPathDB" id="TriTrypDB:LPAL13_210008400"/>
<reference evidence="17 18" key="1">
    <citation type="journal article" date="2015" name="Sci. Rep.">
        <title>The genome of Leishmania panamensis: insights into genomics of the L. (Viannia) subgenus.</title>
        <authorList>
            <person name="Llanes A."/>
            <person name="Restrepo C.M."/>
            <person name="Vecchio G.D."/>
            <person name="Anguizola F.J."/>
            <person name="Lleonart R."/>
        </authorList>
    </citation>
    <scope>NUCLEOTIDE SEQUENCE [LARGE SCALE GENOMIC DNA]</scope>
    <source>
        <strain evidence="17 18">MHOM/PA/94/PSC-1</strain>
    </source>
</reference>
<dbReference type="AlphaFoldDB" id="A0A088RSC2"/>
<keyword evidence="3" id="KW-0813">Transport</keyword>
<accession>A0A088RSC2</accession>
<dbReference type="eggNOG" id="ENOG502SAA8">
    <property type="taxonomic scope" value="Eukaryota"/>
</dbReference>
<proteinExistence type="inferred from homology"/>
<keyword evidence="10" id="KW-0406">Ion transport</keyword>
<evidence type="ECO:0000256" key="2">
    <source>
        <dbReference type="ARBA" id="ARBA00005653"/>
    </source>
</evidence>
<evidence type="ECO:0000313" key="18">
    <source>
        <dbReference type="Proteomes" id="UP000063063"/>
    </source>
</evidence>
<organism evidence="17 18">
    <name type="scientific">Leishmania panamensis</name>
    <dbReference type="NCBI Taxonomy" id="5679"/>
    <lineage>
        <taxon>Eukaryota</taxon>
        <taxon>Discoba</taxon>
        <taxon>Euglenozoa</taxon>
        <taxon>Kinetoplastea</taxon>
        <taxon>Metakinetoplastina</taxon>
        <taxon>Trypanosomatida</taxon>
        <taxon>Trypanosomatidae</taxon>
        <taxon>Leishmaniinae</taxon>
        <taxon>Leishmania</taxon>
        <taxon>Leishmania guyanensis species complex</taxon>
    </lineage>
</organism>
<feature type="transmembrane region" description="Helical" evidence="15">
    <location>
        <begin position="124"/>
        <end position="145"/>
    </location>
</feature>
<evidence type="ECO:0000256" key="12">
    <source>
        <dbReference type="ARBA" id="ARBA00023136"/>
    </source>
</evidence>
<dbReference type="EMBL" id="CP009390">
    <property type="protein sequence ID" value="AIN98119.1"/>
    <property type="molecule type" value="Genomic_DNA"/>
</dbReference>
<dbReference type="GO" id="GO:1990246">
    <property type="term" value="C:uniplex complex"/>
    <property type="evidence" value="ECO:0007669"/>
    <property type="project" value="TreeGrafter"/>
</dbReference>
<evidence type="ECO:0000256" key="6">
    <source>
        <dbReference type="ARBA" id="ARBA00022692"/>
    </source>
</evidence>
<comment type="similarity">
    <text evidence="2">Belongs to the MCU (TC 1.A.77) family.</text>
</comment>
<dbReference type="InterPro" id="IPR039055">
    <property type="entry name" value="MCU_fam"/>
</dbReference>